<evidence type="ECO:0000256" key="5">
    <source>
        <dbReference type="ARBA" id="ARBA00022741"/>
    </source>
</evidence>
<keyword evidence="3 7" id="KW-0963">Cytoplasm</keyword>
<dbReference type="NCBIfam" id="NF001493">
    <property type="entry name" value="PRK00346.2-3"/>
    <property type="match status" value="1"/>
</dbReference>
<feature type="binding site" evidence="7">
    <location>
        <position position="13"/>
    </location>
    <ligand>
        <name>a divalent metal cation</name>
        <dbReference type="ChEBI" id="CHEBI:60240"/>
    </ligand>
</feature>
<accession>A0ABP2XE91</accession>
<comment type="subcellular location">
    <subcellularLocation>
        <location evidence="7">Cytoplasm</location>
    </subcellularLocation>
</comment>
<feature type="domain" description="Survival protein SurE-like phosphatase/nucleotidase" evidence="8">
    <location>
        <begin position="8"/>
        <end position="193"/>
    </location>
</feature>
<dbReference type="InterPro" id="IPR030048">
    <property type="entry name" value="SurE"/>
</dbReference>
<dbReference type="SUPFAM" id="SSF64167">
    <property type="entry name" value="SurE-like"/>
    <property type="match status" value="1"/>
</dbReference>
<dbReference type="RefSeq" id="WP_020370144.1">
    <property type="nucleotide sequence ID" value="NZ_APJW01000002.1"/>
</dbReference>
<dbReference type="NCBIfam" id="TIGR00087">
    <property type="entry name" value="surE"/>
    <property type="match status" value="1"/>
</dbReference>
<keyword evidence="5 7" id="KW-0547">Nucleotide-binding</keyword>
<dbReference type="EC" id="3.1.3.5" evidence="7"/>
<evidence type="ECO:0000256" key="7">
    <source>
        <dbReference type="HAMAP-Rule" id="MF_00060"/>
    </source>
</evidence>
<evidence type="ECO:0000256" key="2">
    <source>
        <dbReference type="ARBA" id="ARBA00011062"/>
    </source>
</evidence>
<comment type="similarity">
    <text evidence="2 7">Belongs to the SurE nucleotidase family.</text>
</comment>
<proteinExistence type="inferred from homology"/>
<keyword evidence="4 7" id="KW-0479">Metal-binding</keyword>
<comment type="function">
    <text evidence="7">Nucleotidase that shows phosphatase activity on nucleoside 5'-monophosphates.</text>
</comment>
<comment type="catalytic activity">
    <reaction evidence="1 7">
        <text>a ribonucleoside 5'-phosphate + H2O = a ribonucleoside + phosphate</text>
        <dbReference type="Rhea" id="RHEA:12484"/>
        <dbReference type="ChEBI" id="CHEBI:15377"/>
        <dbReference type="ChEBI" id="CHEBI:18254"/>
        <dbReference type="ChEBI" id="CHEBI:43474"/>
        <dbReference type="ChEBI" id="CHEBI:58043"/>
        <dbReference type="EC" id="3.1.3.5"/>
    </reaction>
</comment>
<evidence type="ECO:0000259" key="8">
    <source>
        <dbReference type="Pfam" id="PF01975"/>
    </source>
</evidence>
<organism evidence="9 10">
    <name type="scientific">Chlamydia ibidis 10-1398/6</name>
    <dbReference type="NCBI Taxonomy" id="1046581"/>
    <lineage>
        <taxon>Bacteria</taxon>
        <taxon>Pseudomonadati</taxon>
        <taxon>Chlamydiota</taxon>
        <taxon>Chlamydiia</taxon>
        <taxon>Chlamydiales</taxon>
        <taxon>Chlamydiaceae</taxon>
        <taxon>Chlamydia/Chlamydophila group</taxon>
        <taxon>Chlamydia</taxon>
    </lineage>
</organism>
<feature type="binding site" evidence="7">
    <location>
        <position position="103"/>
    </location>
    <ligand>
        <name>a divalent metal cation</name>
        <dbReference type="ChEBI" id="CHEBI:60240"/>
    </ligand>
</feature>
<dbReference type="InterPro" id="IPR036523">
    <property type="entry name" value="SurE-like_sf"/>
</dbReference>
<dbReference type="GO" id="GO:0008253">
    <property type="term" value="F:5'-nucleotidase activity"/>
    <property type="evidence" value="ECO:0007669"/>
    <property type="project" value="UniProtKB-EC"/>
</dbReference>
<comment type="caution">
    <text evidence="9">The sequence shown here is derived from an EMBL/GenBank/DDBJ whole genome shotgun (WGS) entry which is preliminary data.</text>
</comment>
<dbReference type="InterPro" id="IPR002828">
    <property type="entry name" value="SurE-like_Pase/nucleotidase"/>
</dbReference>
<evidence type="ECO:0000256" key="4">
    <source>
        <dbReference type="ARBA" id="ARBA00022723"/>
    </source>
</evidence>
<evidence type="ECO:0000313" key="9">
    <source>
        <dbReference type="EMBL" id="EQM62802.1"/>
    </source>
</evidence>
<dbReference type="Proteomes" id="UP000016064">
    <property type="component" value="Unassembled WGS sequence"/>
</dbReference>
<dbReference type="HAMAP" id="MF_00060">
    <property type="entry name" value="SurE"/>
    <property type="match status" value="1"/>
</dbReference>
<protein>
    <recommendedName>
        <fullName evidence="7">5'-nucleotidase SurE</fullName>
        <ecNumber evidence="7">3.1.3.5</ecNumber>
    </recommendedName>
    <alternativeName>
        <fullName evidence="7">Nucleoside 5'-monophosphate phosphohydrolase</fullName>
    </alternativeName>
</protein>
<keyword evidence="10" id="KW-1185">Reference proteome</keyword>
<feature type="binding site" evidence="7">
    <location>
        <position position="45"/>
    </location>
    <ligand>
        <name>a divalent metal cation</name>
        <dbReference type="ChEBI" id="CHEBI:60240"/>
    </ligand>
</feature>
<evidence type="ECO:0000256" key="6">
    <source>
        <dbReference type="ARBA" id="ARBA00022801"/>
    </source>
</evidence>
<evidence type="ECO:0000256" key="3">
    <source>
        <dbReference type="ARBA" id="ARBA00022490"/>
    </source>
</evidence>
<dbReference type="PANTHER" id="PTHR30457:SF12">
    <property type="entry name" value="5'_3'-NUCLEOTIDASE SURE"/>
    <property type="match status" value="1"/>
</dbReference>
<comment type="cofactor">
    <cofactor evidence="7">
        <name>a divalent metal cation</name>
        <dbReference type="ChEBI" id="CHEBI:60240"/>
    </cofactor>
    <text evidence="7">Binds 1 divalent metal cation per subunit.</text>
</comment>
<dbReference type="Gene3D" id="3.40.1210.10">
    <property type="entry name" value="Survival protein SurE-like phosphatase/nucleotidase"/>
    <property type="match status" value="1"/>
</dbReference>
<dbReference type="EMBL" id="APJW01000002">
    <property type="protein sequence ID" value="EQM62802.1"/>
    <property type="molecule type" value="Genomic_DNA"/>
</dbReference>
<dbReference type="Pfam" id="PF01975">
    <property type="entry name" value="SurE"/>
    <property type="match status" value="1"/>
</dbReference>
<sequence length="279" mass="30494">MNRRLKLLLTNDDGIAAKGMDLLVSSLLQADFADIYIVAPSSQQSGTSMSFSYSHPVSIEPYHYHQKVHGAWVVSGSPVDCMKLALGNLFNSDLPDLVISGINHGTNAGRNIFYSGTVGAATEAILFGIPALALSQDQHISFFQETAAPEILKSLSLYITSSPFPCVIGLNVNFPASNREEPWKGLRLVATGNEFATSFPRLVSTEGKKQFFSLHDCRTRVDGQPSEEYLSLLDNYISVAPLFVRNSPLAVMGESDFQEARVAFSEFFNAEKDSELSDV</sequence>
<evidence type="ECO:0000313" key="10">
    <source>
        <dbReference type="Proteomes" id="UP000016064"/>
    </source>
</evidence>
<name>A0ABP2XE91_9CHLA</name>
<feature type="binding site" evidence="7">
    <location>
        <position position="12"/>
    </location>
    <ligand>
        <name>a divalent metal cation</name>
        <dbReference type="ChEBI" id="CHEBI:60240"/>
    </ligand>
</feature>
<dbReference type="PANTHER" id="PTHR30457">
    <property type="entry name" value="5'-NUCLEOTIDASE SURE"/>
    <property type="match status" value="1"/>
</dbReference>
<keyword evidence="6 7" id="KW-0378">Hydrolase</keyword>
<reference evidence="9 10" key="1">
    <citation type="submission" date="2013-07" db="EMBL/GenBank/DDBJ databases">
        <title>Isolation of a new Chlamydia species from the feral Sacred Ibis (Threskiornis aethiopicus): Chlamydia ibidis.</title>
        <authorList>
            <person name="Vorimore F."/>
            <person name="Hsia R.-C."/>
            <person name="Huot-Creasy H."/>
            <person name="Bastian S."/>
            <person name="Deruyter L."/>
            <person name="Passet A."/>
            <person name="Sachse K."/>
            <person name="Bavoil P."/>
            <person name="Myers G."/>
            <person name="Laroucau K."/>
        </authorList>
    </citation>
    <scope>NUCLEOTIDE SEQUENCE [LARGE SCALE GENOMIC DNA]</scope>
    <source>
        <strain evidence="9 10">10-1398/6</strain>
    </source>
</reference>
<gene>
    <name evidence="7 9" type="primary">surE</name>
    <name evidence="9" type="ORF">H359_0586</name>
</gene>
<evidence type="ECO:0000256" key="1">
    <source>
        <dbReference type="ARBA" id="ARBA00000815"/>
    </source>
</evidence>